<dbReference type="EMBL" id="KN817588">
    <property type="protein sequence ID" value="KJA18483.1"/>
    <property type="molecule type" value="Genomic_DNA"/>
</dbReference>
<accession>A0A0D2M5K8</accession>
<evidence type="ECO:0000313" key="2">
    <source>
        <dbReference type="EMBL" id="KJA18483.1"/>
    </source>
</evidence>
<sequence>MEARAAQCTSVDGKLVRTKLGAAFRAALESDFPSGFPAARARRLVSRAPLAFSFFLPARGSILFFLAAAPLKRRNRTDTVHGLLCVVSLYGVRVRNPTRSALAVKSIADSCIAARMPQVMFFVHDTVAPHVASRLRTSYTLFSPSRARLLAARSTEIRPFLHAW</sequence>
<name>A0A0D2M5K8_HYPSF</name>
<gene>
    <name evidence="2" type="ORF">HYPSUDRAFT_205308</name>
</gene>
<reference evidence="3" key="1">
    <citation type="submission" date="2014-04" db="EMBL/GenBank/DDBJ databases">
        <title>Evolutionary Origins and Diversification of the Mycorrhizal Mutualists.</title>
        <authorList>
            <consortium name="DOE Joint Genome Institute"/>
            <consortium name="Mycorrhizal Genomics Consortium"/>
            <person name="Kohler A."/>
            <person name="Kuo A."/>
            <person name="Nagy L.G."/>
            <person name="Floudas D."/>
            <person name="Copeland A."/>
            <person name="Barry K.W."/>
            <person name="Cichocki N."/>
            <person name="Veneault-Fourrey C."/>
            <person name="LaButti K."/>
            <person name="Lindquist E.A."/>
            <person name="Lipzen A."/>
            <person name="Lundell T."/>
            <person name="Morin E."/>
            <person name="Murat C."/>
            <person name="Riley R."/>
            <person name="Ohm R."/>
            <person name="Sun H."/>
            <person name="Tunlid A."/>
            <person name="Henrissat B."/>
            <person name="Grigoriev I.V."/>
            <person name="Hibbett D.S."/>
            <person name="Martin F."/>
        </authorList>
    </citation>
    <scope>NUCLEOTIDE SEQUENCE [LARGE SCALE GENOMIC DNA]</scope>
    <source>
        <strain evidence="3">FD-334 SS-4</strain>
    </source>
</reference>
<keyword evidence="1" id="KW-0812">Transmembrane</keyword>
<keyword evidence="1" id="KW-0472">Membrane</keyword>
<dbReference type="Proteomes" id="UP000054270">
    <property type="component" value="Unassembled WGS sequence"/>
</dbReference>
<organism evidence="2 3">
    <name type="scientific">Hypholoma sublateritium (strain FD-334 SS-4)</name>
    <dbReference type="NCBI Taxonomy" id="945553"/>
    <lineage>
        <taxon>Eukaryota</taxon>
        <taxon>Fungi</taxon>
        <taxon>Dikarya</taxon>
        <taxon>Basidiomycota</taxon>
        <taxon>Agaricomycotina</taxon>
        <taxon>Agaricomycetes</taxon>
        <taxon>Agaricomycetidae</taxon>
        <taxon>Agaricales</taxon>
        <taxon>Agaricineae</taxon>
        <taxon>Strophariaceae</taxon>
        <taxon>Hypholoma</taxon>
    </lineage>
</organism>
<dbReference type="AlphaFoldDB" id="A0A0D2M5K8"/>
<feature type="transmembrane region" description="Helical" evidence="1">
    <location>
        <begin position="50"/>
        <end position="69"/>
    </location>
</feature>
<protein>
    <submittedName>
        <fullName evidence="2">Uncharacterized protein</fullName>
    </submittedName>
</protein>
<keyword evidence="3" id="KW-1185">Reference proteome</keyword>
<keyword evidence="1" id="KW-1133">Transmembrane helix</keyword>
<evidence type="ECO:0000313" key="3">
    <source>
        <dbReference type="Proteomes" id="UP000054270"/>
    </source>
</evidence>
<proteinExistence type="predicted"/>
<evidence type="ECO:0000256" key="1">
    <source>
        <dbReference type="SAM" id="Phobius"/>
    </source>
</evidence>